<dbReference type="HOGENOM" id="CLU_062473_0_0_1"/>
<evidence type="ECO:0000313" key="5">
    <source>
        <dbReference type="Proteomes" id="UP000027222"/>
    </source>
</evidence>
<dbReference type="AlphaFoldDB" id="A0A067TTN8"/>
<dbReference type="OrthoDB" id="2979464at2759"/>
<keyword evidence="1" id="KW-0732">Signal</keyword>
<dbReference type="Pfam" id="PF23571">
    <property type="entry name" value="GH3_M"/>
    <property type="match status" value="1"/>
</dbReference>
<reference evidence="5" key="1">
    <citation type="journal article" date="2014" name="Proc. Natl. Acad. Sci. U.S.A.">
        <title>Extensive sampling of basidiomycete genomes demonstrates inadequacy of the white-rot/brown-rot paradigm for wood decay fungi.</title>
        <authorList>
            <person name="Riley R."/>
            <person name="Salamov A.A."/>
            <person name="Brown D.W."/>
            <person name="Nagy L.G."/>
            <person name="Floudas D."/>
            <person name="Held B.W."/>
            <person name="Levasseur A."/>
            <person name="Lombard V."/>
            <person name="Morin E."/>
            <person name="Otillar R."/>
            <person name="Lindquist E.A."/>
            <person name="Sun H."/>
            <person name="LaButti K.M."/>
            <person name="Schmutz J."/>
            <person name="Jabbour D."/>
            <person name="Luo H."/>
            <person name="Baker S.E."/>
            <person name="Pisabarro A.G."/>
            <person name="Walton J.D."/>
            <person name="Blanchette R.A."/>
            <person name="Henrissat B."/>
            <person name="Martin F."/>
            <person name="Cullen D."/>
            <person name="Hibbett D.S."/>
            <person name="Grigoriev I.V."/>
        </authorList>
    </citation>
    <scope>NUCLEOTIDE SEQUENCE [LARGE SCALE GENOMIC DNA]</scope>
    <source>
        <strain evidence="5">CBS 339.88</strain>
    </source>
</reference>
<dbReference type="PANTHER" id="PTHR31901">
    <property type="entry name" value="GH3 DOMAIN-CONTAINING PROTEIN"/>
    <property type="match status" value="1"/>
</dbReference>
<dbReference type="InterPro" id="IPR055377">
    <property type="entry name" value="GH3_M"/>
</dbReference>
<evidence type="ECO:0000256" key="1">
    <source>
        <dbReference type="SAM" id="SignalP"/>
    </source>
</evidence>
<sequence>IYMHMFFALMDPSIMLLNALFSTQLSDAIHVVQEHWDVMLGAIERGRLPDISGIDHVRTQLEAYVKPNPTRAEELRAIQTGQPGWLNKIWPSLRIIRTVLSGPYGAVLPKFQYHFGPAVKFQNTLYATTECKIGTGYDADDHNLFRLNSHDHIELLDTEKDYFPSNISQQWEVETGKKYEIIITNNDGLWRYTLQDIVEIAGFSPDDGQPLIRFVERKGVGFRIAGEFVPESLLQSAILNALKKGTLQEFTTESDDRKFPRSYGFFVELVGEPGGREAIEKLEDALLTNAGYKNFKSIGIIGEPTIRIVAPGTFNAFRDLKIQNTGFSSAQIKVPITIVDVEMREWLSKRVILEVGAQL</sequence>
<feature type="non-terminal residue" evidence="4">
    <location>
        <position position="1"/>
    </location>
</feature>
<feature type="domain" description="GH3 C-terminal" evidence="3">
    <location>
        <begin position="234"/>
        <end position="338"/>
    </location>
</feature>
<dbReference type="InterPro" id="IPR055378">
    <property type="entry name" value="GH3_C"/>
</dbReference>
<keyword evidence="5" id="KW-1185">Reference proteome</keyword>
<name>A0A067TTN8_GALM3</name>
<dbReference type="InterPro" id="IPR004993">
    <property type="entry name" value="GH3"/>
</dbReference>
<dbReference type="Proteomes" id="UP000027222">
    <property type="component" value="Unassembled WGS sequence"/>
</dbReference>
<dbReference type="Pfam" id="PF23572">
    <property type="entry name" value="GH3_C"/>
    <property type="match status" value="1"/>
</dbReference>
<organism evidence="4 5">
    <name type="scientific">Galerina marginata (strain CBS 339.88)</name>
    <dbReference type="NCBI Taxonomy" id="685588"/>
    <lineage>
        <taxon>Eukaryota</taxon>
        <taxon>Fungi</taxon>
        <taxon>Dikarya</taxon>
        <taxon>Basidiomycota</taxon>
        <taxon>Agaricomycotina</taxon>
        <taxon>Agaricomycetes</taxon>
        <taxon>Agaricomycetidae</taxon>
        <taxon>Agaricales</taxon>
        <taxon>Agaricineae</taxon>
        <taxon>Strophariaceae</taxon>
        <taxon>Galerina</taxon>
    </lineage>
</organism>
<dbReference type="PANTHER" id="PTHR31901:SF9">
    <property type="entry name" value="GH3 DOMAIN-CONTAINING PROTEIN"/>
    <property type="match status" value="1"/>
</dbReference>
<dbReference type="GO" id="GO:0016881">
    <property type="term" value="F:acid-amino acid ligase activity"/>
    <property type="evidence" value="ECO:0007669"/>
    <property type="project" value="TreeGrafter"/>
</dbReference>
<evidence type="ECO:0000259" key="2">
    <source>
        <dbReference type="Pfam" id="PF23571"/>
    </source>
</evidence>
<evidence type="ECO:0000313" key="4">
    <source>
        <dbReference type="EMBL" id="KDR82343.1"/>
    </source>
</evidence>
<dbReference type="Pfam" id="PF03321">
    <property type="entry name" value="GH3"/>
    <property type="match status" value="1"/>
</dbReference>
<dbReference type="GO" id="GO:0005737">
    <property type="term" value="C:cytoplasm"/>
    <property type="evidence" value="ECO:0007669"/>
    <property type="project" value="TreeGrafter"/>
</dbReference>
<evidence type="ECO:0000259" key="3">
    <source>
        <dbReference type="Pfam" id="PF23572"/>
    </source>
</evidence>
<feature type="chain" id="PRO_5001649529" evidence="1">
    <location>
        <begin position="29"/>
        <end position="359"/>
    </location>
</feature>
<accession>A0A067TTN8</accession>
<proteinExistence type="predicted"/>
<feature type="signal peptide" evidence="1">
    <location>
        <begin position="1"/>
        <end position="28"/>
    </location>
</feature>
<feature type="domain" description="GH3 middle" evidence="2">
    <location>
        <begin position="154"/>
        <end position="217"/>
    </location>
</feature>
<gene>
    <name evidence="4" type="ORF">GALMADRAFT_56917</name>
</gene>
<protein>
    <submittedName>
        <fullName evidence="4">Uncharacterized protein</fullName>
    </submittedName>
</protein>
<dbReference type="EMBL" id="KL142369">
    <property type="protein sequence ID" value="KDR82343.1"/>
    <property type="molecule type" value="Genomic_DNA"/>
</dbReference>